<sequence>MLLFWVQKYESLLGWSKLCCCSICCYWIPRLKPRHDALLFVLWVQLSMGLFDNETVVAGEVDSWDRAAARLLREKAKGNSSAWESYINILPHNLTVPILLEDHELHEVQWWPVLRELVQVRKSIRESFFLLSVDDLAGADFEQYSK</sequence>
<organism evidence="1 2">
    <name type="scientific">Ceratodon purpureus</name>
    <name type="common">Fire moss</name>
    <name type="synonym">Dicranum purpureum</name>
    <dbReference type="NCBI Taxonomy" id="3225"/>
    <lineage>
        <taxon>Eukaryota</taxon>
        <taxon>Viridiplantae</taxon>
        <taxon>Streptophyta</taxon>
        <taxon>Embryophyta</taxon>
        <taxon>Bryophyta</taxon>
        <taxon>Bryophytina</taxon>
        <taxon>Bryopsida</taxon>
        <taxon>Dicranidae</taxon>
        <taxon>Pseudoditrichales</taxon>
        <taxon>Ditrichaceae</taxon>
        <taxon>Ceratodon</taxon>
    </lineage>
</organism>
<protein>
    <submittedName>
        <fullName evidence="1">Uncharacterized protein</fullName>
    </submittedName>
</protein>
<dbReference type="EMBL" id="CM026429">
    <property type="protein sequence ID" value="KAG0563097.1"/>
    <property type="molecule type" value="Genomic_DNA"/>
</dbReference>
<comment type="caution">
    <text evidence="1">The sequence shown here is derived from an EMBL/GenBank/DDBJ whole genome shotgun (WGS) entry which is preliminary data.</text>
</comment>
<dbReference type="Gene3D" id="3.90.1410.10">
    <property type="entry name" value="set domain protein methyltransferase, domain 1"/>
    <property type="match status" value="1"/>
</dbReference>
<dbReference type="SUPFAM" id="SSF82199">
    <property type="entry name" value="SET domain"/>
    <property type="match status" value="1"/>
</dbReference>
<dbReference type="InterPro" id="IPR046341">
    <property type="entry name" value="SET_dom_sf"/>
</dbReference>
<evidence type="ECO:0000313" key="1">
    <source>
        <dbReference type="EMBL" id="KAG0563097.1"/>
    </source>
</evidence>
<dbReference type="Proteomes" id="UP000822688">
    <property type="component" value="Chromosome 8"/>
</dbReference>
<evidence type="ECO:0000313" key="2">
    <source>
        <dbReference type="Proteomes" id="UP000822688"/>
    </source>
</evidence>
<reference evidence="1" key="1">
    <citation type="submission" date="2020-06" db="EMBL/GenBank/DDBJ databases">
        <title>WGS assembly of Ceratodon purpureus strain R40.</title>
        <authorList>
            <person name="Carey S.B."/>
            <person name="Jenkins J."/>
            <person name="Shu S."/>
            <person name="Lovell J.T."/>
            <person name="Sreedasyam A."/>
            <person name="Maumus F."/>
            <person name="Tiley G.P."/>
            <person name="Fernandez-Pozo N."/>
            <person name="Barry K."/>
            <person name="Chen C."/>
            <person name="Wang M."/>
            <person name="Lipzen A."/>
            <person name="Daum C."/>
            <person name="Saski C.A."/>
            <person name="Payton A.C."/>
            <person name="Mcbreen J.C."/>
            <person name="Conrad R.E."/>
            <person name="Kollar L.M."/>
            <person name="Olsson S."/>
            <person name="Huttunen S."/>
            <person name="Landis J.B."/>
            <person name="Wickett N.J."/>
            <person name="Johnson M.G."/>
            <person name="Rensing S.A."/>
            <person name="Grimwood J."/>
            <person name="Schmutz J."/>
            <person name="Mcdaniel S.F."/>
        </authorList>
    </citation>
    <scope>NUCLEOTIDE SEQUENCE</scope>
    <source>
        <strain evidence="1">R40</strain>
    </source>
</reference>
<accession>A0A8T0GX18</accession>
<keyword evidence="2" id="KW-1185">Reference proteome</keyword>
<name>A0A8T0GX18_CERPU</name>
<dbReference type="AlphaFoldDB" id="A0A8T0GX18"/>
<proteinExistence type="predicted"/>
<gene>
    <name evidence="1" type="ORF">KC19_8G004300</name>
</gene>